<evidence type="ECO:0000313" key="3">
    <source>
        <dbReference type="Proteomes" id="UP000588277"/>
    </source>
</evidence>
<feature type="transmembrane region" description="Helical" evidence="1">
    <location>
        <begin position="12"/>
        <end position="31"/>
    </location>
</feature>
<feature type="transmembrane region" description="Helical" evidence="1">
    <location>
        <begin position="51"/>
        <end position="68"/>
    </location>
</feature>
<evidence type="ECO:0000313" key="2">
    <source>
        <dbReference type="EMBL" id="NMM99717.1"/>
    </source>
</evidence>
<keyword evidence="1" id="KW-0472">Membrane</keyword>
<keyword evidence="1" id="KW-0812">Transmembrane</keyword>
<organism evidence="2 3">
    <name type="scientific">Bifidobacterium moraviense</name>
    <dbReference type="NCBI Taxonomy" id="2675323"/>
    <lineage>
        <taxon>Bacteria</taxon>
        <taxon>Bacillati</taxon>
        <taxon>Actinomycetota</taxon>
        <taxon>Actinomycetes</taxon>
        <taxon>Bifidobacteriales</taxon>
        <taxon>Bifidobacteriaceae</taxon>
        <taxon>Bifidobacterium</taxon>
    </lineage>
</organism>
<evidence type="ECO:0000256" key="1">
    <source>
        <dbReference type="SAM" id="Phobius"/>
    </source>
</evidence>
<reference evidence="2 3" key="1">
    <citation type="submission" date="2020-02" db="EMBL/GenBank/DDBJ databases">
        <title>Characterization of phylogenetic diversity of novel bifidobacterial species isolated in Czech ZOOs.</title>
        <authorList>
            <person name="Lugli G.A."/>
            <person name="Vera N.B."/>
            <person name="Ventura M."/>
        </authorList>
    </citation>
    <scope>NUCLEOTIDE SEQUENCE [LARGE SCALE GENOMIC DNA]</scope>
    <source>
        <strain evidence="2 3">DSM 109958</strain>
    </source>
</reference>
<proteinExistence type="predicted"/>
<dbReference type="AlphaFoldDB" id="A0A7Y0F0E2"/>
<feature type="transmembrane region" description="Helical" evidence="1">
    <location>
        <begin position="80"/>
        <end position="98"/>
    </location>
</feature>
<dbReference type="EMBL" id="JAAIIH010000001">
    <property type="protein sequence ID" value="NMM99717.1"/>
    <property type="molecule type" value="Genomic_DNA"/>
</dbReference>
<keyword evidence="3" id="KW-1185">Reference proteome</keyword>
<sequence length="188" mass="20662">MTANGNRSSSRFRWLGILWIILALGAFGMMGVNGLAMHTPSLQAPAAALRLYWVTIGLGVILLVGVPVQKLRASDKATRNIGMILCAVGGLALIIYGAQCVGRWDADRREGPQDATATVLDVREKEYRDDDTNHVTDVDWILTIRLPDGDTREWTLADEPDPPISAGDTVDVTYWRRTNILTSISLTR</sequence>
<name>A0A7Y0F0E2_9BIFI</name>
<accession>A0A7Y0F0E2</accession>
<keyword evidence="1" id="KW-1133">Transmembrane helix</keyword>
<dbReference type="RefSeq" id="WP_169274876.1">
    <property type="nucleotide sequence ID" value="NZ_JAAIIH010000001.1"/>
</dbReference>
<comment type="caution">
    <text evidence="2">The sequence shown here is derived from an EMBL/GenBank/DDBJ whole genome shotgun (WGS) entry which is preliminary data.</text>
</comment>
<dbReference type="Proteomes" id="UP000588277">
    <property type="component" value="Unassembled WGS sequence"/>
</dbReference>
<protein>
    <submittedName>
        <fullName evidence="2">Uncharacterized protein</fullName>
    </submittedName>
</protein>
<gene>
    <name evidence="2" type="ORF">G1C96_0295</name>
</gene>